<accession>A0AC61U1V2</accession>
<gene>
    <name evidence="1" type="ORF">LP422_14030</name>
</gene>
<organism evidence="1 2">
    <name type="scientific">Janibacter limosus</name>
    <dbReference type="NCBI Taxonomy" id="53458"/>
    <lineage>
        <taxon>Bacteria</taxon>
        <taxon>Bacillati</taxon>
        <taxon>Actinomycetota</taxon>
        <taxon>Actinomycetes</taxon>
        <taxon>Micrococcales</taxon>
        <taxon>Intrasporangiaceae</taxon>
        <taxon>Janibacter</taxon>
    </lineage>
</organism>
<sequence length="98" mass="10527">MVNLWASWCGPCAKEAPHLVDAYRATKGEDVAFVGIDYRESSVATGLAQAETPGIHPALGLRRDRYHGHRHAGQDDHPALDRGPGTARAASPPWSSGR</sequence>
<reference evidence="1" key="1">
    <citation type="submission" date="2021-11" db="EMBL/GenBank/DDBJ databases">
        <title>Study of the species diversity of bacterial strains isolated from a unique natural object - Shulgan-Tash cave (Bashkiria).</title>
        <authorList>
            <person name="Sazanova A.L."/>
            <person name="Chirak E.R."/>
            <person name="Safronova V.I."/>
        </authorList>
    </citation>
    <scope>NUCLEOTIDE SEQUENCE</scope>
    <source>
        <strain evidence="1">P1</strain>
    </source>
</reference>
<dbReference type="Proteomes" id="UP001059663">
    <property type="component" value="Chromosome"/>
</dbReference>
<evidence type="ECO:0000313" key="2">
    <source>
        <dbReference type="Proteomes" id="UP001059663"/>
    </source>
</evidence>
<protein>
    <submittedName>
        <fullName evidence="1">TlpA family protein disulfide reductase</fullName>
    </submittedName>
</protein>
<dbReference type="EMBL" id="CP087977">
    <property type="protein sequence ID" value="UUZ43848.1"/>
    <property type="molecule type" value="Genomic_DNA"/>
</dbReference>
<evidence type="ECO:0000313" key="1">
    <source>
        <dbReference type="EMBL" id="UUZ43848.1"/>
    </source>
</evidence>
<proteinExistence type="predicted"/>
<name>A0AC61U1V2_9MICO</name>